<dbReference type="InterPro" id="IPR011991">
    <property type="entry name" value="ArsR-like_HTH"/>
</dbReference>
<organism evidence="2 3">
    <name type="scientific">Yinghuangia soli</name>
    <dbReference type="NCBI Taxonomy" id="2908204"/>
    <lineage>
        <taxon>Bacteria</taxon>
        <taxon>Bacillati</taxon>
        <taxon>Actinomycetota</taxon>
        <taxon>Actinomycetes</taxon>
        <taxon>Kitasatosporales</taxon>
        <taxon>Streptomycetaceae</taxon>
        <taxon>Yinghuangia</taxon>
    </lineage>
</organism>
<accession>A0AA41Q5Z9</accession>
<dbReference type="AlphaFoldDB" id="A0AA41Q5Z9"/>
<name>A0AA41Q5Z9_9ACTN</name>
<reference evidence="2" key="1">
    <citation type="submission" date="2022-01" db="EMBL/GenBank/DDBJ databases">
        <title>Genome-Based Taxonomic Classification of the Phylum Actinobacteria.</title>
        <authorList>
            <person name="Gao Y."/>
        </authorList>
    </citation>
    <scope>NUCLEOTIDE SEQUENCE</scope>
    <source>
        <strain evidence="2">KLBMP 8922</strain>
    </source>
</reference>
<proteinExistence type="predicted"/>
<dbReference type="EMBL" id="JAKFHA010000031">
    <property type="protein sequence ID" value="MCF2532203.1"/>
    <property type="molecule type" value="Genomic_DNA"/>
</dbReference>
<dbReference type="CDD" id="cd00090">
    <property type="entry name" value="HTH_ARSR"/>
    <property type="match status" value="1"/>
</dbReference>
<gene>
    <name evidence="2" type="ORF">LZ495_33985</name>
</gene>
<dbReference type="SUPFAM" id="SSF46785">
    <property type="entry name" value="Winged helix' DNA-binding domain"/>
    <property type="match status" value="1"/>
</dbReference>
<dbReference type="Proteomes" id="UP001165378">
    <property type="component" value="Unassembled WGS sequence"/>
</dbReference>
<dbReference type="Pfam" id="PF12840">
    <property type="entry name" value="HTH_20"/>
    <property type="match status" value="1"/>
</dbReference>
<comment type="caution">
    <text evidence="2">The sequence shown here is derived from an EMBL/GenBank/DDBJ whole genome shotgun (WGS) entry which is preliminary data.</text>
</comment>
<keyword evidence="3" id="KW-1185">Reference proteome</keyword>
<protein>
    <submittedName>
        <fullName evidence="2">Transcriptional regulator</fullName>
    </submittedName>
</protein>
<feature type="region of interest" description="Disordered" evidence="1">
    <location>
        <begin position="177"/>
        <end position="210"/>
    </location>
</feature>
<dbReference type="RefSeq" id="WP_235056949.1">
    <property type="nucleotide sequence ID" value="NZ_JAKFHA010000031.1"/>
</dbReference>
<evidence type="ECO:0000256" key="1">
    <source>
        <dbReference type="SAM" id="MobiDB-lite"/>
    </source>
</evidence>
<feature type="compositionally biased region" description="Gly residues" evidence="1">
    <location>
        <begin position="201"/>
        <end position="210"/>
    </location>
</feature>
<dbReference type="InterPro" id="IPR036390">
    <property type="entry name" value="WH_DNA-bd_sf"/>
</dbReference>
<dbReference type="InterPro" id="IPR036388">
    <property type="entry name" value="WH-like_DNA-bd_sf"/>
</dbReference>
<evidence type="ECO:0000313" key="3">
    <source>
        <dbReference type="Proteomes" id="UP001165378"/>
    </source>
</evidence>
<feature type="compositionally biased region" description="Low complexity" evidence="1">
    <location>
        <begin position="177"/>
        <end position="200"/>
    </location>
</feature>
<evidence type="ECO:0000313" key="2">
    <source>
        <dbReference type="EMBL" id="MCF2532203.1"/>
    </source>
</evidence>
<sequence>MDVNKRDDAHGNAQDDALDALAVLADPVRRALFRYVAAAGHDVGRAEAADAVGVQRTLAAHHLDKLAEVGLVDVAFARPAGRSGPGAGRPAKYYRASAGEVAVSVPRREYDAAGLVLADALERLRADDAVAASGRAEGRAAGRAFRAPEGVRESVAEQRERLAAALRARGYEPVVESGVSGADESGADASGSEASGAGESAAGGSGPGDGGGGVVRLRNCPFHRLAEQFPPLVCGMNLALLEGLVEGVGASAWRPRIGSGADGCCVVLEVREGAEASKNNDD</sequence>
<dbReference type="Gene3D" id="1.10.10.10">
    <property type="entry name" value="Winged helix-like DNA-binding domain superfamily/Winged helix DNA-binding domain"/>
    <property type="match status" value="1"/>
</dbReference>